<feature type="domain" description="Amino acid transporter transmembrane" evidence="7">
    <location>
        <begin position="15"/>
        <end position="97"/>
    </location>
</feature>
<evidence type="ECO:0000256" key="4">
    <source>
        <dbReference type="ARBA" id="ARBA00022989"/>
    </source>
</evidence>
<organism evidence="8 9">
    <name type="scientific">Dendrobium nobile</name>
    <name type="common">Orchid</name>
    <dbReference type="NCBI Taxonomy" id="94219"/>
    <lineage>
        <taxon>Eukaryota</taxon>
        <taxon>Viridiplantae</taxon>
        <taxon>Streptophyta</taxon>
        <taxon>Embryophyta</taxon>
        <taxon>Tracheophyta</taxon>
        <taxon>Spermatophyta</taxon>
        <taxon>Magnoliopsida</taxon>
        <taxon>Liliopsida</taxon>
        <taxon>Asparagales</taxon>
        <taxon>Orchidaceae</taxon>
        <taxon>Epidendroideae</taxon>
        <taxon>Malaxideae</taxon>
        <taxon>Dendrobiinae</taxon>
        <taxon>Dendrobium</taxon>
    </lineage>
</organism>
<dbReference type="OrthoDB" id="655540at2759"/>
<comment type="caution">
    <text evidence="8">The sequence shown here is derived from an EMBL/GenBank/DDBJ whole genome shotgun (WGS) entry which is preliminary data.</text>
</comment>
<keyword evidence="5 6" id="KW-0472">Membrane</keyword>
<dbReference type="Pfam" id="PF01490">
    <property type="entry name" value="Aa_trans"/>
    <property type="match status" value="1"/>
</dbReference>
<keyword evidence="3" id="KW-0813">Transport</keyword>
<evidence type="ECO:0000256" key="2">
    <source>
        <dbReference type="ARBA" id="ARBA00022692"/>
    </source>
</evidence>
<keyword evidence="3" id="KW-0029">Amino-acid transport</keyword>
<comment type="subcellular location">
    <subcellularLocation>
        <location evidence="1">Membrane</location>
    </subcellularLocation>
</comment>
<dbReference type="GO" id="GO:0006865">
    <property type="term" value="P:amino acid transport"/>
    <property type="evidence" value="ECO:0007669"/>
    <property type="project" value="UniProtKB-KW"/>
</dbReference>
<reference evidence="8" key="1">
    <citation type="journal article" date="2022" name="Front. Genet.">
        <title>Chromosome-Scale Assembly of the Dendrobium nobile Genome Provides Insights Into the Molecular Mechanism of the Biosynthesis of the Medicinal Active Ingredient of Dendrobium.</title>
        <authorList>
            <person name="Xu Q."/>
            <person name="Niu S.-C."/>
            <person name="Li K.-L."/>
            <person name="Zheng P.-J."/>
            <person name="Zhang X.-J."/>
            <person name="Jia Y."/>
            <person name="Liu Y."/>
            <person name="Niu Y.-X."/>
            <person name="Yu L.-H."/>
            <person name="Chen D.-F."/>
            <person name="Zhang G.-Q."/>
        </authorList>
    </citation>
    <scope>NUCLEOTIDE SEQUENCE</scope>
    <source>
        <tissue evidence="8">Leaf</tissue>
    </source>
</reference>
<protein>
    <recommendedName>
        <fullName evidence="7">Amino acid transporter transmembrane domain-containing protein</fullName>
    </recommendedName>
</protein>
<dbReference type="AlphaFoldDB" id="A0A8T3AHH0"/>
<accession>A0A8T3AHH0</accession>
<dbReference type="EMBL" id="JAGYWB010000017">
    <property type="protein sequence ID" value="KAI0493685.1"/>
    <property type="molecule type" value="Genomic_DNA"/>
</dbReference>
<evidence type="ECO:0000259" key="7">
    <source>
        <dbReference type="Pfam" id="PF01490"/>
    </source>
</evidence>
<evidence type="ECO:0000256" key="5">
    <source>
        <dbReference type="ARBA" id="ARBA00023136"/>
    </source>
</evidence>
<keyword evidence="9" id="KW-1185">Reference proteome</keyword>
<keyword evidence="2 6" id="KW-0812">Transmembrane</keyword>
<dbReference type="GO" id="GO:0016020">
    <property type="term" value="C:membrane"/>
    <property type="evidence" value="ECO:0007669"/>
    <property type="project" value="UniProtKB-SubCell"/>
</dbReference>
<evidence type="ECO:0000313" key="9">
    <source>
        <dbReference type="Proteomes" id="UP000829196"/>
    </source>
</evidence>
<feature type="transmembrane region" description="Helical" evidence="6">
    <location>
        <begin position="21"/>
        <end position="41"/>
    </location>
</feature>
<dbReference type="Proteomes" id="UP000829196">
    <property type="component" value="Unassembled WGS sequence"/>
</dbReference>
<proteinExistence type="predicted"/>
<evidence type="ECO:0000313" key="8">
    <source>
        <dbReference type="EMBL" id="KAI0493685.1"/>
    </source>
</evidence>
<evidence type="ECO:0000256" key="3">
    <source>
        <dbReference type="ARBA" id="ARBA00022970"/>
    </source>
</evidence>
<feature type="transmembrane region" description="Helical" evidence="6">
    <location>
        <begin position="78"/>
        <end position="100"/>
    </location>
</feature>
<evidence type="ECO:0000256" key="1">
    <source>
        <dbReference type="ARBA" id="ARBA00004370"/>
    </source>
</evidence>
<sequence length="108" mass="11648">MALSLEELIPRDNLKSHFYSIIIRTALTLSTLFVALAIPFFGLVMALIGSLLTMLVSFVFPCICFLSIIRGKATPTQVVMCILIVLVGVTSSALGTFSAVSKIINNLL</sequence>
<evidence type="ECO:0000256" key="6">
    <source>
        <dbReference type="SAM" id="Phobius"/>
    </source>
</evidence>
<name>A0A8T3AHH0_DENNO</name>
<dbReference type="InterPro" id="IPR013057">
    <property type="entry name" value="AA_transpt_TM"/>
</dbReference>
<keyword evidence="4 6" id="KW-1133">Transmembrane helix</keyword>
<feature type="transmembrane region" description="Helical" evidence="6">
    <location>
        <begin position="47"/>
        <end position="66"/>
    </location>
</feature>
<gene>
    <name evidence="8" type="ORF">KFK09_023808</name>
</gene>